<dbReference type="Gene3D" id="3.80.10.10">
    <property type="entry name" value="Ribonuclease Inhibitor"/>
    <property type="match status" value="1"/>
</dbReference>
<gene>
    <name evidence="2" type="ORF">MKW98_022651</name>
</gene>
<accession>A0AAD4T3V1</accession>
<dbReference type="AlphaFoldDB" id="A0AAD4T3V1"/>
<proteinExistence type="predicted"/>
<evidence type="ECO:0000313" key="3">
    <source>
        <dbReference type="Proteomes" id="UP001202328"/>
    </source>
</evidence>
<reference evidence="2" key="1">
    <citation type="submission" date="2022-04" db="EMBL/GenBank/DDBJ databases">
        <title>A functionally conserved STORR gene fusion in Papaver species that diverged 16.8 million years ago.</title>
        <authorList>
            <person name="Catania T."/>
        </authorList>
    </citation>
    <scope>NUCLEOTIDE SEQUENCE</scope>
    <source>
        <strain evidence="2">S-188037</strain>
    </source>
</reference>
<dbReference type="InterPro" id="IPR032675">
    <property type="entry name" value="LRR_dom_sf"/>
</dbReference>
<dbReference type="PANTHER" id="PTHR31900:SF34">
    <property type="entry name" value="EMB|CAB62440.1-RELATED"/>
    <property type="match status" value="1"/>
</dbReference>
<comment type="caution">
    <text evidence="2">The sequence shown here is derived from an EMBL/GenBank/DDBJ whole genome shotgun (WGS) entry which is preliminary data.</text>
</comment>
<keyword evidence="3" id="KW-1185">Reference proteome</keyword>
<sequence length="272" mass="30610">MIKLPDCLFTSCKSLTKFKFRGGGRDMTDFALPNIPIYFPRLKYLELTGVSLLGDENLTSKLFSSCPVLESLLLTECSVKFHFSSLILKHFKLDNYDTYDSTDEYAITVKLSAPNLTSLICKDYMSRDYSLENLSSLVTADIGMRVKDKENFAPERPKIYSELATDVREMYGARMIKFIRAVRNVTDLKLSSPGFLEVVSGSLDLLGDLNFQFCDLRFLNIVTWVSGNCMNALAYLVKISPNIQSIFLTIQQTELDTNSPGGDWIVGLSSFP</sequence>
<feature type="domain" description="F-box/LRR-repeat protein 15/At3g58940/PEG3-like LRR" evidence="1">
    <location>
        <begin position="3"/>
        <end position="125"/>
    </location>
</feature>
<organism evidence="2 3">
    <name type="scientific">Papaver atlanticum</name>
    <dbReference type="NCBI Taxonomy" id="357466"/>
    <lineage>
        <taxon>Eukaryota</taxon>
        <taxon>Viridiplantae</taxon>
        <taxon>Streptophyta</taxon>
        <taxon>Embryophyta</taxon>
        <taxon>Tracheophyta</taxon>
        <taxon>Spermatophyta</taxon>
        <taxon>Magnoliopsida</taxon>
        <taxon>Ranunculales</taxon>
        <taxon>Papaveraceae</taxon>
        <taxon>Papaveroideae</taxon>
        <taxon>Papaver</taxon>
    </lineage>
</organism>
<evidence type="ECO:0000259" key="1">
    <source>
        <dbReference type="Pfam" id="PF24758"/>
    </source>
</evidence>
<evidence type="ECO:0000313" key="2">
    <source>
        <dbReference type="EMBL" id="KAI3935643.1"/>
    </source>
</evidence>
<dbReference type="PANTHER" id="PTHR31900">
    <property type="entry name" value="F-BOX/RNI SUPERFAMILY PROTEIN-RELATED"/>
    <property type="match status" value="1"/>
</dbReference>
<protein>
    <recommendedName>
        <fullName evidence="1">F-box/LRR-repeat protein 15/At3g58940/PEG3-like LRR domain-containing protein</fullName>
    </recommendedName>
</protein>
<name>A0AAD4T3V1_9MAGN</name>
<dbReference type="SUPFAM" id="SSF52047">
    <property type="entry name" value="RNI-like"/>
    <property type="match status" value="1"/>
</dbReference>
<dbReference type="Pfam" id="PF24758">
    <property type="entry name" value="LRR_At5g56370"/>
    <property type="match status" value="1"/>
</dbReference>
<dbReference type="Proteomes" id="UP001202328">
    <property type="component" value="Unassembled WGS sequence"/>
</dbReference>
<dbReference type="InterPro" id="IPR055411">
    <property type="entry name" value="LRR_FXL15/At3g58940/PEG3-like"/>
</dbReference>
<dbReference type="InterPro" id="IPR050232">
    <property type="entry name" value="FBL13/AtMIF1-like"/>
</dbReference>
<dbReference type="EMBL" id="JAJJMB010006234">
    <property type="protein sequence ID" value="KAI3935643.1"/>
    <property type="molecule type" value="Genomic_DNA"/>
</dbReference>